<evidence type="ECO:0000313" key="6">
    <source>
        <dbReference type="Proteomes" id="UP001155145"/>
    </source>
</evidence>
<dbReference type="AlphaFoldDB" id="A0A9X1SA24"/>
<accession>A0A9X1SA24</accession>
<evidence type="ECO:0000256" key="1">
    <source>
        <dbReference type="SAM" id="MobiDB-lite"/>
    </source>
</evidence>
<dbReference type="Proteomes" id="UP001155145">
    <property type="component" value="Unassembled WGS sequence"/>
</dbReference>
<keyword evidence="5" id="KW-1185">Reference proteome</keyword>
<dbReference type="EMBL" id="CP094984">
    <property type="protein sequence ID" value="UON92964.1"/>
    <property type="molecule type" value="Genomic_DNA"/>
</dbReference>
<keyword evidence="2" id="KW-0812">Transmembrane</keyword>
<keyword evidence="2" id="KW-0472">Membrane</keyword>
<evidence type="ECO:0000313" key="3">
    <source>
        <dbReference type="EMBL" id="MCC3272907.1"/>
    </source>
</evidence>
<reference evidence="3" key="1">
    <citation type="submission" date="2021-10" db="EMBL/GenBank/DDBJ databases">
        <title>Novel species in genus Arthrobacter.</title>
        <authorList>
            <person name="Liu Y."/>
        </authorList>
    </citation>
    <scope>NUCLEOTIDE SEQUENCE</scope>
    <source>
        <strain evidence="3">Zg-Y462</strain>
        <strain evidence="5">zg-Y462</strain>
    </source>
</reference>
<dbReference type="EMBL" id="JAJFZT010000006">
    <property type="protein sequence ID" value="MCC3272907.1"/>
    <property type="molecule type" value="Genomic_DNA"/>
</dbReference>
<dbReference type="Proteomes" id="UP000829758">
    <property type="component" value="Chromosome"/>
</dbReference>
<evidence type="ECO:0000313" key="5">
    <source>
        <dbReference type="Proteomes" id="UP000829758"/>
    </source>
</evidence>
<organism evidence="3 6">
    <name type="scientific">Arthrobacter zhangbolii</name>
    <dbReference type="NCBI Taxonomy" id="2886936"/>
    <lineage>
        <taxon>Bacteria</taxon>
        <taxon>Bacillati</taxon>
        <taxon>Actinomycetota</taxon>
        <taxon>Actinomycetes</taxon>
        <taxon>Micrococcales</taxon>
        <taxon>Micrococcaceae</taxon>
        <taxon>Arthrobacter</taxon>
    </lineage>
</organism>
<name>A0A9X1SA24_9MICC</name>
<evidence type="ECO:0000256" key="2">
    <source>
        <dbReference type="SAM" id="Phobius"/>
    </source>
</evidence>
<sequence length="113" mass="11895">MNFLYSLALAVTPAPDSTLAPGVDEKDVTPGLLGFIFTLVLALAIIFLIRDMTKRIRRVRYREQAAQALAEREAGMQAPGESADGAKPAPGSVPSPDAPAAGEPSDTGNTFPR</sequence>
<gene>
    <name evidence="3" type="ORF">LJ755_09205</name>
    <name evidence="4" type="ORF">MUK71_04830</name>
</gene>
<feature type="transmembrane region" description="Helical" evidence="2">
    <location>
        <begin position="32"/>
        <end position="50"/>
    </location>
</feature>
<protein>
    <submittedName>
        <fullName evidence="3">Uncharacterized protein</fullName>
    </submittedName>
</protein>
<dbReference type="RefSeq" id="WP_227928886.1">
    <property type="nucleotide sequence ID" value="NZ_CP094984.1"/>
</dbReference>
<evidence type="ECO:0000313" key="4">
    <source>
        <dbReference type="EMBL" id="UON92964.1"/>
    </source>
</evidence>
<proteinExistence type="predicted"/>
<feature type="region of interest" description="Disordered" evidence="1">
    <location>
        <begin position="68"/>
        <end position="113"/>
    </location>
</feature>
<keyword evidence="2" id="KW-1133">Transmembrane helix</keyword>